<protein>
    <recommendedName>
        <fullName evidence="8">Pericentrin/AKAP-450 centrosomal targeting domain-containing protein</fullName>
    </recommendedName>
</protein>
<keyword evidence="10" id="KW-1185">Reference proteome</keyword>
<feature type="domain" description="Pericentrin/AKAP-450 centrosomal targeting" evidence="8">
    <location>
        <begin position="695"/>
        <end position="775"/>
    </location>
</feature>
<dbReference type="GO" id="GO:0007165">
    <property type="term" value="P:signal transduction"/>
    <property type="evidence" value="ECO:0007669"/>
    <property type="project" value="InterPro"/>
</dbReference>
<name>A0A9Q1E7G4_SYNKA</name>
<dbReference type="AlphaFoldDB" id="A0A9Q1E7G4"/>
<evidence type="ECO:0000256" key="1">
    <source>
        <dbReference type="ARBA" id="ARBA00004300"/>
    </source>
</evidence>
<sequence>MPEGARRDNEIDVLPDRIKSLLREVHQEGMQVLSLSELPVTEGEGKQEEAASHLKCQGWLKERESLLTSVERLKALISTMQTQREREDIQQSEAMGILQSTDRLSLLMEVCQLKAQLQHLQQEPRITGGAEQQDIFEIQPGVLWDHDALQSERMLLDELKAELAQTKLELETTLKAQQKHLTVLDTLRTEVTEKAAEVDILNKKLIHEQRKSRELQWAFEKEKCKSEKKDQKEREELEDVRLLLKEQQREVTQLSEDIEKERWTSTQLKQQVEHRHAQHHSLLSREQSHVSELQVQLESAQTRALELGSALERERELHGQLRHQQQLESQQYTGQALAKAADECSQMGVGVCSVEVVLESLQSQLDEKHAQVVQLVGEVERLKLEVVQAKLEWNEQRQVVQHSQEALRKQQEQLLQLQSQVLELQRQLDRKNQQVLQLQLERDRLQDQVSEIQGFAETLQPSTQTDLWKEDEPGSCTQDWVLQEKISKMDSSSISLHEVTVVTTAPKLMDNIINQLQLIAAKIKTMTSNTAGRVSLEEVDSEGPTWLQNSVESVLTMLQYVSALSPTPQSTALLVGGSSNSLTERLLRQNAELTGFVSRLTEEKNDLRNSLIKLEKELRHNCRRSLSCHRGADSKDTVELLLASAREGWNRERVQLEKCVHQAETEVSRLRGKIHADSLWNLADSDAALKRIYLKYLRAESFRKALIYQKKYLLLLLGSFQDCEVATLSLIARMGGRSSQSLDTATQRRRGFTRFRSVVRVFIALSRMRYLVKRWYKTTETSSNSSTVNRNGQAQITANEERRESPYLHPGSVDGYEELRGSSRGQAGRNSARLNTAPTETGSLACSHVQNYDPDRALSDYISRLEALQRRLGNVQSGSSSYAQLHFGIRR</sequence>
<evidence type="ECO:0000256" key="2">
    <source>
        <dbReference type="ARBA" id="ARBA00022490"/>
    </source>
</evidence>
<evidence type="ECO:0000256" key="5">
    <source>
        <dbReference type="ARBA" id="ARBA00023212"/>
    </source>
</evidence>
<keyword evidence="2" id="KW-0963">Cytoplasm</keyword>
<reference evidence="9" key="1">
    <citation type="journal article" date="2023" name="Science">
        <title>Genome structures resolve the early diversification of teleost fishes.</title>
        <authorList>
            <person name="Parey E."/>
            <person name="Louis A."/>
            <person name="Montfort J."/>
            <person name="Bouchez O."/>
            <person name="Roques C."/>
            <person name="Iampietro C."/>
            <person name="Lluch J."/>
            <person name="Castinel A."/>
            <person name="Donnadieu C."/>
            <person name="Desvignes T."/>
            <person name="Floi Bucao C."/>
            <person name="Jouanno E."/>
            <person name="Wen M."/>
            <person name="Mejri S."/>
            <person name="Dirks R."/>
            <person name="Jansen H."/>
            <person name="Henkel C."/>
            <person name="Chen W.J."/>
            <person name="Zahm M."/>
            <person name="Cabau C."/>
            <person name="Klopp C."/>
            <person name="Thompson A.W."/>
            <person name="Robinson-Rechavi M."/>
            <person name="Braasch I."/>
            <person name="Lecointre G."/>
            <person name="Bobe J."/>
            <person name="Postlethwait J.H."/>
            <person name="Berthelot C."/>
            <person name="Roest Crollius H."/>
            <person name="Guiguen Y."/>
        </authorList>
    </citation>
    <scope>NUCLEOTIDE SEQUENCE</scope>
    <source>
        <strain evidence="9">WJC10195</strain>
    </source>
</reference>
<dbReference type="InterPro" id="IPR019528">
    <property type="entry name" value="PACT_domain"/>
</dbReference>
<accession>A0A9Q1E7G4</accession>
<dbReference type="Proteomes" id="UP001152622">
    <property type="component" value="Chromosome 23"/>
</dbReference>
<keyword evidence="3" id="KW-0597">Phosphoprotein</keyword>
<feature type="coiled-coil region" evidence="6">
    <location>
        <begin position="149"/>
        <end position="204"/>
    </location>
</feature>
<evidence type="ECO:0000313" key="9">
    <source>
        <dbReference type="EMBL" id="KAJ8333620.1"/>
    </source>
</evidence>
<feature type="region of interest" description="Disordered" evidence="7">
    <location>
        <begin position="782"/>
        <end position="839"/>
    </location>
</feature>
<dbReference type="OrthoDB" id="2020852at2759"/>
<keyword evidence="5" id="KW-0206">Cytoskeleton</keyword>
<evidence type="ECO:0000259" key="8">
    <source>
        <dbReference type="Pfam" id="PF10495"/>
    </source>
</evidence>
<feature type="coiled-coil region" evidence="6">
    <location>
        <begin position="230"/>
        <end position="303"/>
    </location>
</feature>
<organism evidence="9 10">
    <name type="scientific">Synaphobranchus kaupii</name>
    <name type="common">Kaup's arrowtooth eel</name>
    <dbReference type="NCBI Taxonomy" id="118154"/>
    <lineage>
        <taxon>Eukaryota</taxon>
        <taxon>Metazoa</taxon>
        <taxon>Chordata</taxon>
        <taxon>Craniata</taxon>
        <taxon>Vertebrata</taxon>
        <taxon>Euteleostomi</taxon>
        <taxon>Actinopterygii</taxon>
        <taxon>Neopterygii</taxon>
        <taxon>Teleostei</taxon>
        <taxon>Anguilliformes</taxon>
        <taxon>Synaphobranchidae</taxon>
        <taxon>Synaphobranchus</taxon>
    </lineage>
</organism>
<dbReference type="PANTHER" id="PTHR44981:SF1">
    <property type="entry name" value="A-KINASE ANCHOR PROTEIN 9"/>
    <property type="match status" value="1"/>
</dbReference>
<feature type="compositionally biased region" description="Polar residues" evidence="7">
    <location>
        <begin position="788"/>
        <end position="798"/>
    </location>
</feature>
<proteinExistence type="predicted"/>
<gene>
    <name evidence="9" type="ORF">SKAU_G00416280</name>
</gene>
<evidence type="ECO:0000256" key="7">
    <source>
        <dbReference type="SAM" id="MobiDB-lite"/>
    </source>
</evidence>
<evidence type="ECO:0000256" key="3">
    <source>
        <dbReference type="ARBA" id="ARBA00022553"/>
    </source>
</evidence>
<dbReference type="GO" id="GO:0005737">
    <property type="term" value="C:cytoplasm"/>
    <property type="evidence" value="ECO:0007669"/>
    <property type="project" value="UniProtKB-ARBA"/>
</dbReference>
<feature type="compositionally biased region" description="Polar residues" evidence="7">
    <location>
        <begin position="823"/>
        <end position="839"/>
    </location>
</feature>
<evidence type="ECO:0000256" key="4">
    <source>
        <dbReference type="ARBA" id="ARBA00023054"/>
    </source>
</evidence>
<evidence type="ECO:0000313" key="10">
    <source>
        <dbReference type="Proteomes" id="UP001152622"/>
    </source>
</evidence>
<comment type="caution">
    <text evidence="9">The sequence shown here is derived from an EMBL/GenBank/DDBJ whole genome shotgun (WGS) entry which is preliminary data.</text>
</comment>
<dbReference type="GO" id="GO:0060090">
    <property type="term" value="F:molecular adaptor activity"/>
    <property type="evidence" value="ECO:0007669"/>
    <property type="project" value="InterPro"/>
</dbReference>
<feature type="coiled-coil region" evidence="6">
    <location>
        <begin position="358"/>
        <end position="448"/>
    </location>
</feature>
<dbReference type="Pfam" id="PF10495">
    <property type="entry name" value="PACT_coil_coil"/>
    <property type="match status" value="1"/>
</dbReference>
<evidence type="ECO:0000256" key="6">
    <source>
        <dbReference type="SAM" id="Coils"/>
    </source>
</evidence>
<dbReference type="EMBL" id="JAINUF010000023">
    <property type="protein sequence ID" value="KAJ8333620.1"/>
    <property type="molecule type" value="Genomic_DNA"/>
</dbReference>
<comment type="subcellular location">
    <subcellularLocation>
        <location evidence="1">Cytoplasm</location>
        <location evidence="1">Cytoskeleton</location>
        <location evidence="1">Microtubule organizing center</location>
        <location evidence="1">Centrosome</location>
    </subcellularLocation>
</comment>
<dbReference type="GO" id="GO:0005813">
    <property type="term" value="C:centrosome"/>
    <property type="evidence" value="ECO:0007669"/>
    <property type="project" value="UniProtKB-SubCell"/>
</dbReference>
<dbReference type="InterPro" id="IPR028745">
    <property type="entry name" value="AKAP9/Pericentrin"/>
</dbReference>
<keyword evidence="4 6" id="KW-0175">Coiled coil</keyword>
<dbReference type="PANTHER" id="PTHR44981">
    <property type="entry name" value="PERICENTRIN-LIKE PROTEIN, ISOFORM F"/>
    <property type="match status" value="1"/>
</dbReference>